<dbReference type="Proteomes" id="UP000553343">
    <property type="component" value="Unassembled WGS sequence"/>
</dbReference>
<evidence type="ECO:0000313" key="2">
    <source>
        <dbReference type="EMBL" id="NWH06920.1"/>
    </source>
</evidence>
<dbReference type="PROSITE" id="PS51257">
    <property type="entry name" value="PROKAR_LIPOPROTEIN"/>
    <property type="match status" value="1"/>
</dbReference>
<organism evidence="2 3">
    <name type="scientific">Desulfobacter latus</name>
    <dbReference type="NCBI Taxonomy" id="2292"/>
    <lineage>
        <taxon>Bacteria</taxon>
        <taxon>Pseudomonadati</taxon>
        <taxon>Thermodesulfobacteriota</taxon>
        <taxon>Desulfobacteria</taxon>
        <taxon>Desulfobacterales</taxon>
        <taxon>Desulfobacteraceae</taxon>
        <taxon>Desulfobacter</taxon>
    </lineage>
</organism>
<dbReference type="EMBL" id="JACADJ010000143">
    <property type="protein sequence ID" value="NWH06920.1"/>
    <property type="molecule type" value="Genomic_DNA"/>
</dbReference>
<dbReference type="AlphaFoldDB" id="A0A850T3H7"/>
<accession>A0A850T3H7</accession>
<reference evidence="2 3" key="1">
    <citation type="submission" date="2020-06" db="EMBL/GenBank/DDBJ databases">
        <title>High-quality draft genome of sulfate reducer Desulfobacter latus type strain AcrS2 isolated from marine sediment.</title>
        <authorList>
            <person name="Hoppe M."/>
            <person name="Larsen C.K."/>
            <person name="Marshall I.P.G."/>
            <person name="Schramm A."/>
            <person name="Marietou A.G."/>
        </authorList>
    </citation>
    <scope>NUCLEOTIDE SEQUENCE [LARGE SCALE GENOMIC DNA]</scope>
    <source>
        <strain evidence="2 3">AcRS2</strain>
    </source>
</reference>
<name>A0A850T3H7_9BACT</name>
<protein>
    <recommendedName>
        <fullName evidence="4">Lipoprotein</fullName>
    </recommendedName>
</protein>
<keyword evidence="1" id="KW-1133">Transmembrane helix</keyword>
<evidence type="ECO:0000256" key="1">
    <source>
        <dbReference type="SAM" id="Phobius"/>
    </source>
</evidence>
<evidence type="ECO:0008006" key="4">
    <source>
        <dbReference type="Google" id="ProtNLM"/>
    </source>
</evidence>
<keyword evidence="3" id="KW-1185">Reference proteome</keyword>
<comment type="caution">
    <text evidence="2">The sequence shown here is derived from an EMBL/GenBank/DDBJ whole genome shotgun (WGS) entry which is preliminary data.</text>
</comment>
<proteinExistence type="predicted"/>
<feature type="transmembrane region" description="Helical" evidence="1">
    <location>
        <begin position="80"/>
        <end position="102"/>
    </location>
</feature>
<keyword evidence="1" id="KW-0812">Transmembrane</keyword>
<keyword evidence="1" id="KW-0472">Membrane</keyword>
<evidence type="ECO:0000313" key="3">
    <source>
        <dbReference type="Proteomes" id="UP000553343"/>
    </source>
</evidence>
<gene>
    <name evidence="2" type="ORF">HXW94_18390</name>
</gene>
<sequence length="164" mass="19230">MNKINNGIFIFIVCFLLLFCGCDSEKKYRKGKETGYSIGYDEGKYVSTNEARKEASKEYFEYGYEQGLTKIIEEGDYEFVAYKCILVIILFCILGILAYYYLFLFLRKERHIDDIDALLVPDMNNFDFSKISDSELSELMHHSIDKLGYIVKQKMIPYEDTTKE</sequence>
<dbReference type="RefSeq" id="WP_178368364.1">
    <property type="nucleotide sequence ID" value="NZ_JACADJ010000143.1"/>
</dbReference>